<dbReference type="Proteomes" id="UP000027361">
    <property type="component" value="Unassembled WGS sequence"/>
</dbReference>
<dbReference type="InterPro" id="IPR010775">
    <property type="entry name" value="DUF1365"/>
</dbReference>
<dbReference type="PANTHER" id="PTHR33973">
    <property type="entry name" value="OS07G0153300 PROTEIN"/>
    <property type="match status" value="1"/>
</dbReference>
<organism evidence="1 2">
    <name type="scientific">Tilletiaria anomala (strain ATCC 24038 / CBS 436.72 / UBC 951)</name>
    <dbReference type="NCBI Taxonomy" id="1037660"/>
    <lineage>
        <taxon>Eukaryota</taxon>
        <taxon>Fungi</taxon>
        <taxon>Dikarya</taxon>
        <taxon>Basidiomycota</taxon>
        <taxon>Ustilaginomycotina</taxon>
        <taxon>Exobasidiomycetes</taxon>
        <taxon>Georgefischeriales</taxon>
        <taxon>Tilletiariaceae</taxon>
        <taxon>Tilletiaria</taxon>
    </lineage>
</organism>
<proteinExistence type="predicted"/>
<evidence type="ECO:0008006" key="3">
    <source>
        <dbReference type="Google" id="ProtNLM"/>
    </source>
</evidence>
<reference evidence="1 2" key="1">
    <citation type="submission" date="2014-05" db="EMBL/GenBank/DDBJ databases">
        <title>Draft genome sequence of a rare smut relative, Tilletiaria anomala UBC 951.</title>
        <authorList>
            <consortium name="DOE Joint Genome Institute"/>
            <person name="Toome M."/>
            <person name="Kuo A."/>
            <person name="Henrissat B."/>
            <person name="Lipzen A."/>
            <person name="Tritt A."/>
            <person name="Yoshinaga Y."/>
            <person name="Zane M."/>
            <person name="Barry K."/>
            <person name="Grigoriev I.V."/>
            <person name="Spatafora J.W."/>
            <person name="Aimea M.C."/>
        </authorList>
    </citation>
    <scope>NUCLEOTIDE SEQUENCE [LARGE SCALE GENOMIC DNA]</scope>
    <source>
        <strain evidence="1 2">UBC 951</strain>
    </source>
</reference>
<evidence type="ECO:0000313" key="1">
    <source>
        <dbReference type="EMBL" id="KDN41982.1"/>
    </source>
</evidence>
<dbReference type="EMBL" id="JMSN01000074">
    <property type="protein sequence ID" value="KDN41982.1"/>
    <property type="molecule type" value="Genomic_DNA"/>
</dbReference>
<evidence type="ECO:0000313" key="2">
    <source>
        <dbReference type="Proteomes" id="UP000027361"/>
    </source>
</evidence>
<comment type="caution">
    <text evidence="1">The sequence shown here is derived from an EMBL/GenBank/DDBJ whole genome shotgun (WGS) entry which is preliminary data.</text>
</comment>
<accession>A0A066VJS9</accession>
<gene>
    <name evidence="1" type="ORF">K437DRAFT_249268</name>
</gene>
<dbReference type="AlphaFoldDB" id="A0A066VJS9"/>
<dbReference type="RefSeq" id="XP_013241917.1">
    <property type="nucleotide sequence ID" value="XM_013386463.1"/>
</dbReference>
<dbReference type="InParanoid" id="A0A066VJS9"/>
<dbReference type="HOGENOM" id="CLU_016237_1_0_1"/>
<dbReference type="PANTHER" id="PTHR33973:SF4">
    <property type="entry name" value="OS07G0153300 PROTEIN"/>
    <property type="match status" value="1"/>
</dbReference>
<dbReference type="Pfam" id="PF07103">
    <property type="entry name" value="DUF1365"/>
    <property type="match status" value="1"/>
</dbReference>
<protein>
    <recommendedName>
        <fullName evidence="3">DUF1365-domain-containing protein</fullName>
    </recommendedName>
</protein>
<dbReference type="OrthoDB" id="3340520at2759"/>
<dbReference type="GeneID" id="25263318"/>
<keyword evidence="2" id="KW-1185">Reference proteome</keyword>
<name>A0A066VJS9_TILAU</name>
<dbReference type="OMA" id="HNTFSER"/>
<sequence length="704" mass="78350">MRNAKKLFSALPFVTQGALTRPTTIHPWLDPIVFPTLLIVILLSLVRRSANRRAKSSGSAHGYIFQADVHHARFLPIQSRHQFRYTTLYYAVELTALETGRIDGRLAFSWRGMLNQGRDGRRLSSKRTITAIKPANYLRLNFPDLVASRPSATRADRIRTVESSILLKLAYELRDQGFLPIGPQDEDAPLDSWREHIGQVWAVTMPSYFGFNGINPLTVYYMYRPTPGSSAERGSLWLVVLEVHNTFSERHVYILQTGAKEDPQNQLRIGYDHQWTFPRSFHVSPFNDRGGYYRLFIRDLFRGGPHIGPDLDIRLLLLIRPEGESTGTNSAAGPASLRKKLLATLACHPNTSGGAEPLCTTNLLFALAKQPFSLFLTFPRILYEAGKLHFRYRLDAFGRPDMQEPLSASSAAPRATEWNGVGWPPSLNPVEQHRGAVASNIRTETLKGGILWPEASGAEKACKARVLAFVQKRVQLDPSLSIRVVSADPSEPPILVAGSSSTAEREDQLTISIRSFAFYTDMLLWPDAETALLVGSITARRWGVNDQGAFKRFFRSLTPGGALSAAAAGQTKASASQRVRQRFWKWALGCANHLSERQRAAFEARVQQNKQHCWTLWQIMLASKAEKWVFEKVGARYVLGTEPWLELGRALLLQSESQGEGKGVGPLCGSDSDVPLQPAASLSEQAPHSFPCTDVLFASTKAMS</sequence>